<gene>
    <name evidence="3" type="ORF">TWF694_002400</name>
</gene>
<dbReference type="EMBL" id="JAVHJO010000011">
    <property type="protein sequence ID" value="KAK6533461.1"/>
    <property type="molecule type" value="Genomic_DNA"/>
</dbReference>
<keyword evidence="4" id="KW-1185">Reference proteome</keyword>
<keyword evidence="2" id="KW-0812">Transmembrane</keyword>
<feature type="region of interest" description="Disordered" evidence="1">
    <location>
        <begin position="125"/>
        <end position="234"/>
    </location>
</feature>
<feature type="region of interest" description="Disordered" evidence="1">
    <location>
        <begin position="448"/>
        <end position="489"/>
    </location>
</feature>
<evidence type="ECO:0000313" key="4">
    <source>
        <dbReference type="Proteomes" id="UP001365542"/>
    </source>
</evidence>
<feature type="region of interest" description="Disordered" evidence="1">
    <location>
        <begin position="508"/>
        <end position="528"/>
    </location>
</feature>
<feature type="compositionally biased region" description="Low complexity" evidence="1">
    <location>
        <begin position="192"/>
        <end position="204"/>
    </location>
</feature>
<comment type="caution">
    <text evidence="3">The sequence shown here is derived from an EMBL/GenBank/DDBJ whole genome shotgun (WGS) entry which is preliminary data.</text>
</comment>
<feature type="transmembrane region" description="Helical" evidence="2">
    <location>
        <begin position="249"/>
        <end position="270"/>
    </location>
</feature>
<proteinExistence type="predicted"/>
<feature type="region of interest" description="Disordered" evidence="1">
    <location>
        <begin position="41"/>
        <end position="65"/>
    </location>
</feature>
<evidence type="ECO:0000256" key="2">
    <source>
        <dbReference type="SAM" id="Phobius"/>
    </source>
</evidence>
<sequence>MFGLALRRRVRRKLEAATIFAIIPIHVVAAPTRIILRRGGGYRGEEEEEEEEEEEVEEEREVIDPYDRQMMNAAAADDNSTGTDADGPTYSSHDLGFEFTSVDLGLVKSSPTVAASQSVKTAAASSQSAVGSGPIFGSVKPLPPPRASSPAASSSVVPSSSRTPQPTGGPAFGAAPTSQGPPSPSSKINTISVPSSVPSSSPSFDAPPPPPATALPDLDADASPTSQPNILPITTGQVGESQHHVRMEIGIAGGVIGAFLIISIIIFFWMKKRRSGKGSSSGGSNEGTEMRGPIEPRGPAQYESRTTADDWGVVQVPDPVVLDNDAVKRLSEALTEEDIERFASIQRKYTITRDVDIPVKRPPLATRRTSLSSYVTMTVAGNGLPNISNSGFDDSFLESIEKGDPFADPFSPSAFSIPPAPLPLKFPVKPLQPQSRIRAMHKYNASDETLELTDPRISPGGRLHITNRSRQDSVPSLPPSPPRKNKMRNLTNTPASLEFRPPQYPWMDQDPASPVDSEGPARHRGVKSWVQHEADIRERYATVDEVTSPMYAKSEMDLYNRFSISSGMDTRRTEYEYY</sequence>
<name>A0AAV9X1U9_9PEZI</name>
<organism evidence="3 4">
    <name type="scientific">Orbilia ellipsospora</name>
    <dbReference type="NCBI Taxonomy" id="2528407"/>
    <lineage>
        <taxon>Eukaryota</taxon>
        <taxon>Fungi</taxon>
        <taxon>Dikarya</taxon>
        <taxon>Ascomycota</taxon>
        <taxon>Pezizomycotina</taxon>
        <taxon>Orbiliomycetes</taxon>
        <taxon>Orbiliales</taxon>
        <taxon>Orbiliaceae</taxon>
        <taxon>Orbilia</taxon>
    </lineage>
</organism>
<feature type="compositionally biased region" description="Low complexity" evidence="1">
    <location>
        <begin position="214"/>
        <end position="225"/>
    </location>
</feature>
<dbReference type="Proteomes" id="UP001365542">
    <property type="component" value="Unassembled WGS sequence"/>
</dbReference>
<reference evidence="3 4" key="1">
    <citation type="submission" date="2019-10" db="EMBL/GenBank/DDBJ databases">
        <authorList>
            <person name="Palmer J.M."/>
        </authorList>
    </citation>
    <scope>NUCLEOTIDE SEQUENCE [LARGE SCALE GENOMIC DNA]</scope>
    <source>
        <strain evidence="3 4">TWF694</strain>
    </source>
</reference>
<feature type="region of interest" description="Disordered" evidence="1">
    <location>
        <begin position="274"/>
        <end position="307"/>
    </location>
</feature>
<accession>A0AAV9X1U9</accession>
<feature type="compositionally biased region" description="Low complexity" evidence="1">
    <location>
        <begin position="148"/>
        <end position="162"/>
    </location>
</feature>
<keyword evidence="2" id="KW-1133">Transmembrane helix</keyword>
<keyword evidence="2" id="KW-0472">Membrane</keyword>
<protein>
    <submittedName>
        <fullName evidence="3">Uncharacterized protein</fullName>
    </submittedName>
</protein>
<dbReference type="AlphaFoldDB" id="A0AAV9X1U9"/>
<feature type="compositionally biased region" description="Acidic residues" evidence="1">
    <location>
        <begin position="45"/>
        <end position="61"/>
    </location>
</feature>
<evidence type="ECO:0000256" key="1">
    <source>
        <dbReference type="SAM" id="MobiDB-lite"/>
    </source>
</evidence>
<evidence type="ECO:0000313" key="3">
    <source>
        <dbReference type="EMBL" id="KAK6533461.1"/>
    </source>
</evidence>